<gene>
    <name evidence="2" type="ORF">FA15DRAFT_756939</name>
</gene>
<dbReference type="InterPro" id="IPR053710">
    <property type="entry name" value="Arylamine_NAT_domain_sf"/>
</dbReference>
<name>A0A5C3KTN2_COPMA</name>
<dbReference type="Pfam" id="PF00797">
    <property type="entry name" value="Acetyltransf_2"/>
    <property type="match status" value="1"/>
</dbReference>
<dbReference type="InterPro" id="IPR001447">
    <property type="entry name" value="Arylamine_N-AcTrfase"/>
</dbReference>
<evidence type="ECO:0000256" key="1">
    <source>
        <dbReference type="ARBA" id="ARBA00006547"/>
    </source>
</evidence>
<dbReference type="Gene3D" id="3.30.2140.20">
    <property type="match status" value="1"/>
</dbReference>
<dbReference type="AlphaFoldDB" id="A0A5C3KTN2"/>
<dbReference type="PANTHER" id="PTHR11786:SF0">
    <property type="entry name" value="ARYLAMINE N-ACETYLTRANSFERASE 4-RELATED"/>
    <property type="match status" value="1"/>
</dbReference>
<dbReference type="GO" id="GO:0016407">
    <property type="term" value="F:acetyltransferase activity"/>
    <property type="evidence" value="ECO:0007669"/>
    <property type="project" value="InterPro"/>
</dbReference>
<keyword evidence="2" id="KW-0808">Transferase</keyword>
<dbReference type="OrthoDB" id="10260017at2759"/>
<accession>A0A5C3KTN2</accession>
<evidence type="ECO:0000313" key="3">
    <source>
        <dbReference type="Proteomes" id="UP000307440"/>
    </source>
</evidence>
<dbReference type="STRING" id="230819.A0A5C3KTN2"/>
<keyword evidence="3" id="KW-1185">Reference proteome</keyword>
<organism evidence="2 3">
    <name type="scientific">Coprinopsis marcescibilis</name>
    <name type="common">Agaric fungus</name>
    <name type="synonym">Psathyrella marcescibilis</name>
    <dbReference type="NCBI Taxonomy" id="230819"/>
    <lineage>
        <taxon>Eukaryota</taxon>
        <taxon>Fungi</taxon>
        <taxon>Dikarya</taxon>
        <taxon>Basidiomycota</taxon>
        <taxon>Agaricomycotina</taxon>
        <taxon>Agaricomycetes</taxon>
        <taxon>Agaricomycetidae</taxon>
        <taxon>Agaricales</taxon>
        <taxon>Agaricineae</taxon>
        <taxon>Psathyrellaceae</taxon>
        <taxon>Coprinopsis</taxon>
    </lineage>
</organism>
<dbReference type="Proteomes" id="UP000307440">
    <property type="component" value="Unassembled WGS sequence"/>
</dbReference>
<dbReference type="InterPro" id="IPR038765">
    <property type="entry name" value="Papain-like_cys_pep_sf"/>
</dbReference>
<dbReference type="PANTHER" id="PTHR11786">
    <property type="entry name" value="N-HYDROXYARYLAMINE O-ACETYLTRANSFERASE"/>
    <property type="match status" value="1"/>
</dbReference>
<dbReference type="SUPFAM" id="SSF54001">
    <property type="entry name" value="Cysteine proteinases"/>
    <property type="match status" value="1"/>
</dbReference>
<proteinExistence type="inferred from homology"/>
<dbReference type="EMBL" id="ML210210">
    <property type="protein sequence ID" value="TFK23882.1"/>
    <property type="molecule type" value="Genomic_DNA"/>
</dbReference>
<protein>
    <submittedName>
        <fullName evidence="2">Arylamine N-acetyltransferase 1</fullName>
    </submittedName>
</protein>
<evidence type="ECO:0000313" key="2">
    <source>
        <dbReference type="EMBL" id="TFK23882.1"/>
    </source>
</evidence>
<sequence>MPGYLQNQARITQIKSVYTPNQVANYLSAIKFEPTTSEDDIVNARFTTSVENLERIMRNHLLTFPWENTMMHYAPDHKMDVSANGLYERFIHRAQGGSYCFGQNGLLLEILRGLGYRAYSGSARVNRNFQQPELVPAYGSLNHMVLFVQPGADGSETFFVDVGFGAYGLVRPIPLSDSQDDWVYGAFPGEAHRFTRTLPFHSSLDPASNPAQKKWNLEVGTAENGVLDLNNPWKRLYSFTEEEFTQNDYEDANIAVSQTAEVTLFTENVLAVKYALDTSGVNPESDLCRLILYGKEVRKNGQAGSEVLRTLEKEHERLDALKQLFGIEISQAGIGNIQGRRPALPV</sequence>
<comment type="similarity">
    <text evidence="1">Belongs to the arylamine N-acetyltransferase family.</text>
</comment>
<reference evidence="2 3" key="1">
    <citation type="journal article" date="2019" name="Nat. Ecol. Evol.">
        <title>Megaphylogeny resolves global patterns of mushroom evolution.</title>
        <authorList>
            <person name="Varga T."/>
            <person name="Krizsan K."/>
            <person name="Foldi C."/>
            <person name="Dima B."/>
            <person name="Sanchez-Garcia M."/>
            <person name="Sanchez-Ramirez S."/>
            <person name="Szollosi G.J."/>
            <person name="Szarkandi J.G."/>
            <person name="Papp V."/>
            <person name="Albert L."/>
            <person name="Andreopoulos W."/>
            <person name="Angelini C."/>
            <person name="Antonin V."/>
            <person name="Barry K.W."/>
            <person name="Bougher N.L."/>
            <person name="Buchanan P."/>
            <person name="Buyck B."/>
            <person name="Bense V."/>
            <person name="Catcheside P."/>
            <person name="Chovatia M."/>
            <person name="Cooper J."/>
            <person name="Damon W."/>
            <person name="Desjardin D."/>
            <person name="Finy P."/>
            <person name="Geml J."/>
            <person name="Haridas S."/>
            <person name="Hughes K."/>
            <person name="Justo A."/>
            <person name="Karasinski D."/>
            <person name="Kautmanova I."/>
            <person name="Kiss B."/>
            <person name="Kocsube S."/>
            <person name="Kotiranta H."/>
            <person name="LaButti K.M."/>
            <person name="Lechner B.E."/>
            <person name="Liimatainen K."/>
            <person name="Lipzen A."/>
            <person name="Lukacs Z."/>
            <person name="Mihaltcheva S."/>
            <person name="Morgado L.N."/>
            <person name="Niskanen T."/>
            <person name="Noordeloos M.E."/>
            <person name="Ohm R.A."/>
            <person name="Ortiz-Santana B."/>
            <person name="Ovrebo C."/>
            <person name="Racz N."/>
            <person name="Riley R."/>
            <person name="Savchenko A."/>
            <person name="Shiryaev A."/>
            <person name="Soop K."/>
            <person name="Spirin V."/>
            <person name="Szebenyi C."/>
            <person name="Tomsovsky M."/>
            <person name="Tulloss R.E."/>
            <person name="Uehling J."/>
            <person name="Grigoriev I.V."/>
            <person name="Vagvolgyi C."/>
            <person name="Papp T."/>
            <person name="Martin F.M."/>
            <person name="Miettinen O."/>
            <person name="Hibbett D.S."/>
            <person name="Nagy L.G."/>
        </authorList>
    </citation>
    <scope>NUCLEOTIDE SEQUENCE [LARGE SCALE GENOMIC DNA]</scope>
    <source>
        <strain evidence="2 3">CBS 121175</strain>
    </source>
</reference>